<dbReference type="EC" id="3.1.3.5" evidence="7"/>
<protein>
    <recommendedName>
        <fullName evidence="7">5'-nucleotidase SurE</fullName>
        <ecNumber evidence="7">3.1.3.5</ecNumber>
    </recommendedName>
    <alternativeName>
        <fullName evidence="7">Nucleoside 5'-monophosphate phosphohydrolase</fullName>
    </alternativeName>
</protein>
<dbReference type="GO" id="GO:0005737">
    <property type="term" value="C:cytoplasm"/>
    <property type="evidence" value="ECO:0007669"/>
    <property type="project" value="UniProtKB-SubCell"/>
</dbReference>
<dbReference type="GO" id="GO:0008253">
    <property type="term" value="F:5'-nucleotidase activity"/>
    <property type="evidence" value="ECO:0007669"/>
    <property type="project" value="UniProtKB-UniRule"/>
</dbReference>
<keyword evidence="5 7" id="KW-0547">Nucleotide-binding</keyword>
<comment type="similarity">
    <text evidence="2 7">Belongs to the SurE nucleotidase family.</text>
</comment>
<evidence type="ECO:0000313" key="9">
    <source>
        <dbReference type="EMBL" id="BBO24432.1"/>
    </source>
</evidence>
<dbReference type="Gene3D" id="3.40.1210.10">
    <property type="entry name" value="Survival protein SurE-like phosphatase/nucleotidase"/>
    <property type="match status" value="1"/>
</dbReference>
<dbReference type="NCBIfam" id="NF001490">
    <property type="entry name" value="PRK00346.1-4"/>
    <property type="match status" value="1"/>
</dbReference>
<feature type="binding site" evidence="7">
    <location>
        <position position="8"/>
    </location>
    <ligand>
        <name>a divalent metal cation</name>
        <dbReference type="ChEBI" id="CHEBI:60240"/>
    </ligand>
</feature>
<dbReference type="Pfam" id="PF01975">
    <property type="entry name" value="SurE"/>
    <property type="match status" value="1"/>
</dbReference>
<gene>
    <name evidence="7" type="primary">surE</name>
    <name evidence="9" type="ORF">NPRO_20270</name>
</gene>
<evidence type="ECO:0000256" key="1">
    <source>
        <dbReference type="ARBA" id="ARBA00000815"/>
    </source>
</evidence>
<dbReference type="GO" id="GO:0000166">
    <property type="term" value="F:nucleotide binding"/>
    <property type="evidence" value="ECO:0007669"/>
    <property type="project" value="UniProtKB-KW"/>
</dbReference>
<dbReference type="PANTHER" id="PTHR30457:SF12">
    <property type="entry name" value="5'_3'-NUCLEOTIDASE SURE"/>
    <property type="match status" value="1"/>
</dbReference>
<evidence type="ECO:0000256" key="2">
    <source>
        <dbReference type="ARBA" id="ARBA00011062"/>
    </source>
</evidence>
<dbReference type="KEGG" id="npy:NPRO_20270"/>
<feature type="binding site" evidence="7">
    <location>
        <position position="9"/>
    </location>
    <ligand>
        <name>a divalent metal cation</name>
        <dbReference type="ChEBI" id="CHEBI:60240"/>
    </ligand>
</feature>
<comment type="function">
    <text evidence="7">Nucleotidase that shows phosphatase activity on nucleoside 5'-monophosphates.</text>
</comment>
<feature type="domain" description="Survival protein SurE-like phosphatase/nucleotidase" evidence="8">
    <location>
        <begin position="3"/>
        <end position="189"/>
    </location>
</feature>
<evidence type="ECO:0000256" key="7">
    <source>
        <dbReference type="HAMAP-Rule" id="MF_00060"/>
    </source>
</evidence>
<keyword evidence="3 7" id="KW-0963">Cytoplasm</keyword>
<dbReference type="InterPro" id="IPR030048">
    <property type="entry name" value="SurE"/>
</dbReference>
<evidence type="ECO:0000256" key="3">
    <source>
        <dbReference type="ARBA" id="ARBA00022490"/>
    </source>
</evidence>
<feature type="binding site" evidence="7">
    <location>
        <position position="39"/>
    </location>
    <ligand>
        <name>a divalent metal cation</name>
        <dbReference type="ChEBI" id="CHEBI:60240"/>
    </ligand>
</feature>
<dbReference type="InterPro" id="IPR002828">
    <property type="entry name" value="SurE-like_Pase/nucleotidase"/>
</dbReference>
<comment type="catalytic activity">
    <reaction evidence="1 7">
        <text>a ribonucleoside 5'-phosphate + H2O = a ribonucleoside + phosphate</text>
        <dbReference type="Rhea" id="RHEA:12484"/>
        <dbReference type="ChEBI" id="CHEBI:15377"/>
        <dbReference type="ChEBI" id="CHEBI:18254"/>
        <dbReference type="ChEBI" id="CHEBI:43474"/>
        <dbReference type="ChEBI" id="CHEBI:58043"/>
        <dbReference type="EC" id="3.1.3.5"/>
    </reaction>
</comment>
<keyword evidence="4 7" id="KW-0479">Metal-binding</keyword>
<evidence type="ECO:0000259" key="8">
    <source>
        <dbReference type="Pfam" id="PF01975"/>
    </source>
</evidence>
<dbReference type="GO" id="GO:0008254">
    <property type="term" value="F:3'-nucleotidase activity"/>
    <property type="evidence" value="ECO:0007669"/>
    <property type="project" value="TreeGrafter"/>
</dbReference>
<evidence type="ECO:0000256" key="6">
    <source>
        <dbReference type="ARBA" id="ARBA00022801"/>
    </source>
</evidence>
<dbReference type="HAMAP" id="MF_00060">
    <property type="entry name" value="SurE"/>
    <property type="match status" value="1"/>
</dbReference>
<dbReference type="Proteomes" id="UP000662873">
    <property type="component" value="Chromosome"/>
</dbReference>
<accession>A0A809RX09</accession>
<sequence>MRILVTNDDGVRAEGLQALVRALEGFGEVKIVAPDHEQSACGHGMTLRRPLRVWPVEWDGHEAYEVDGLPVDCINVGLTVAWPEGCDLILSGINNGPNLGFDVTYSGTVAGAIEGAINGIRSISISMAVFVSGAPYHYETGQAWLKENLPLLLELPNPPLSFFNINVPAIAAAQLRGHRFVAMGKRVYEDRVIRREDPWGRPYYWQGGSVVMSEQQPGTDVEAVRQGYVAITPLSLDWTHPGLLAEIEGK</sequence>
<comment type="subcellular location">
    <subcellularLocation>
        <location evidence="7">Cytoplasm</location>
    </subcellularLocation>
</comment>
<evidence type="ECO:0000256" key="4">
    <source>
        <dbReference type="ARBA" id="ARBA00022723"/>
    </source>
</evidence>
<dbReference type="SUPFAM" id="SSF64167">
    <property type="entry name" value="SurE-like"/>
    <property type="match status" value="1"/>
</dbReference>
<dbReference type="AlphaFoldDB" id="A0A809RX09"/>
<feature type="binding site" evidence="7">
    <location>
        <position position="94"/>
    </location>
    <ligand>
        <name>a divalent metal cation</name>
        <dbReference type="ChEBI" id="CHEBI:60240"/>
    </ligand>
</feature>
<dbReference type="NCBIfam" id="TIGR00087">
    <property type="entry name" value="surE"/>
    <property type="match status" value="1"/>
</dbReference>
<dbReference type="EMBL" id="AP021858">
    <property type="protein sequence ID" value="BBO24432.1"/>
    <property type="molecule type" value="Genomic_DNA"/>
</dbReference>
<proteinExistence type="inferred from homology"/>
<dbReference type="GO" id="GO:0004309">
    <property type="term" value="F:exopolyphosphatase activity"/>
    <property type="evidence" value="ECO:0007669"/>
    <property type="project" value="TreeGrafter"/>
</dbReference>
<comment type="cofactor">
    <cofactor evidence="7">
        <name>a divalent metal cation</name>
        <dbReference type="ChEBI" id="CHEBI:60240"/>
    </cofactor>
    <text evidence="7">Binds 1 divalent metal cation per subunit.</text>
</comment>
<evidence type="ECO:0000313" key="10">
    <source>
        <dbReference type="Proteomes" id="UP000662873"/>
    </source>
</evidence>
<dbReference type="PANTHER" id="PTHR30457">
    <property type="entry name" value="5'-NUCLEOTIDASE SURE"/>
    <property type="match status" value="1"/>
</dbReference>
<evidence type="ECO:0000256" key="5">
    <source>
        <dbReference type="ARBA" id="ARBA00022741"/>
    </source>
</evidence>
<dbReference type="GO" id="GO:0046872">
    <property type="term" value="F:metal ion binding"/>
    <property type="evidence" value="ECO:0007669"/>
    <property type="project" value="UniProtKB-UniRule"/>
</dbReference>
<reference evidence="9" key="1">
    <citation type="journal article" name="DNA Res.">
        <title>The physiological potential of anammox bacteria as revealed by their core genome structure.</title>
        <authorList>
            <person name="Okubo T."/>
            <person name="Toyoda A."/>
            <person name="Fukuhara K."/>
            <person name="Uchiyama I."/>
            <person name="Harigaya Y."/>
            <person name="Kuroiwa M."/>
            <person name="Suzuki T."/>
            <person name="Murakami Y."/>
            <person name="Suwa Y."/>
            <person name="Takami H."/>
        </authorList>
    </citation>
    <scope>NUCLEOTIDE SEQUENCE</scope>
    <source>
        <strain evidence="9">317325-2</strain>
    </source>
</reference>
<name>A0A809RX09_9BACT</name>
<organism evidence="9 10">
    <name type="scientific">Candidatus Nitrosymbiomonas proteolyticus</name>
    <dbReference type="NCBI Taxonomy" id="2608984"/>
    <lineage>
        <taxon>Bacteria</taxon>
        <taxon>Bacillati</taxon>
        <taxon>Armatimonadota</taxon>
        <taxon>Armatimonadota incertae sedis</taxon>
        <taxon>Candidatus Nitrosymbiomonas</taxon>
    </lineage>
</organism>
<dbReference type="InterPro" id="IPR036523">
    <property type="entry name" value="SurE-like_sf"/>
</dbReference>
<keyword evidence="6 7" id="KW-0378">Hydrolase</keyword>